<dbReference type="InterPro" id="IPR050817">
    <property type="entry name" value="DjlA_DnaK_co-chaperone"/>
</dbReference>
<gene>
    <name evidence="3" type="ORF">HK100_011075</name>
</gene>
<feature type="domain" description="J" evidence="2">
    <location>
        <begin position="50"/>
        <end position="126"/>
    </location>
</feature>
<keyword evidence="1" id="KW-0812">Transmembrane</keyword>
<dbReference type="Proteomes" id="UP001211907">
    <property type="component" value="Unassembled WGS sequence"/>
</dbReference>
<protein>
    <recommendedName>
        <fullName evidence="2">J domain-containing protein</fullName>
    </recommendedName>
</protein>
<dbReference type="PRINTS" id="PR00625">
    <property type="entry name" value="JDOMAIN"/>
</dbReference>
<accession>A0AAD5XEE4</accession>
<evidence type="ECO:0000313" key="3">
    <source>
        <dbReference type="EMBL" id="KAJ3124889.1"/>
    </source>
</evidence>
<dbReference type="Pfam" id="PF00226">
    <property type="entry name" value="DnaJ"/>
    <property type="match status" value="1"/>
</dbReference>
<dbReference type="EMBL" id="JADGJH010000644">
    <property type="protein sequence ID" value="KAJ3124889.1"/>
    <property type="molecule type" value="Genomic_DNA"/>
</dbReference>
<feature type="transmembrane region" description="Helical" evidence="1">
    <location>
        <begin position="207"/>
        <end position="229"/>
    </location>
</feature>
<evidence type="ECO:0000313" key="4">
    <source>
        <dbReference type="Proteomes" id="UP001211907"/>
    </source>
</evidence>
<dbReference type="PANTHER" id="PTHR24074">
    <property type="entry name" value="CO-CHAPERONE PROTEIN DJLA"/>
    <property type="match status" value="1"/>
</dbReference>
<evidence type="ECO:0000256" key="1">
    <source>
        <dbReference type="SAM" id="Phobius"/>
    </source>
</evidence>
<dbReference type="PROSITE" id="PS50076">
    <property type="entry name" value="DNAJ_2"/>
    <property type="match status" value="1"/>
</dbReference>
<dbReference type="InterPro" id="IPR036869">
    <property type="entry name" value="J_dom_sf"/>
</dbReference>
<sequence length="277" mass="32084">MFSRQPIQTVPSYLSLLIRAQRYRNPIRTNTNVYARLVSSTPVAHKRDFNPYKTLGVTTTADERAIKKAYYAKVFELHPDRLTAKHKHLKPGSVELKRKQAEFLASVKAFEILSNPIRRKAFDMDHARGDTRRYANEAEGKSHDADDTTARARKYEWEWDPRQEYGRAGYSSKNSGYNYNKYAGYGGGYSEARHGPMNTAPLYMANWKFGLLVFGFACVGSTTMFYLGLRRMKAHEEALDLQDRKLVDYYERKRREAITLEDAIANMRNEDKDSTRH</sequence>
<dbReference type="InterPro" id="IPR001623">
    <property type="entry name" value="DnaJ_domain"/>
</dbReference>
<keyword evidence="4" id="KW-1185">Reference proteome</keyword>
<comment type="caution">
    <text evidence="3">The sequence shown here is derived from an EMBL/GenBank/DDBJ whole genome shotgun (WGS) entry which is preliminary data.</text>
</comment>
<keyword evidence="1" id="KW-0472">Membrane</keyword>
<evidence type="ECO:0000259" key="2">
    <source>
        <dbReference type="PROSITE" id="PS50076"/>
    </source>
</evidence>
<dbReference type="CDD" id="cd06257">
    <property type="entry name" value="DnaJ"/>
    <property type="match status" value="1"/>
</dbReference>
<name>A0AAD5XEE4_9FUNG</name>
<organism evidence="3 4">
    <name type="scientific">Physocladia obscura</name>
    <dbReference type="NCBI Taxonomy" id="109957"/>
    <lineage>
        <taxon>Eukaryota</taxon>
        <taxon>Fungi</taxon>
        <taxon>Fungi incertae sedis</taxon>
        <taxon>Chytridiomycota</taxon>
        <taxon>Chytridiomycota incertae sedis</taxon>
        <taxon>Chytridiomycetes</taxon>
        <taxon>Chytridiales</taxon>
        <taxon>Chytriomycetaceae</taxon>
        <taxon>Physocladia</taxon>
    </lineage>
</organism>
<dbReference type="Gene3D" id="1.10.287.110">
    <property type="entry name" value="DnaJ domain"/>
    <property type="match status" value="1"/>
</dbReference>
<reference evidence="3" key="1">
    <citation type="submission" date="2020-05" db="EMBL/GenBank/DDBJ databases">
        <title>Phylogenomic resolution of chytrid fungi.</title>
        <authorList>
            <person name="Stajich J.E."/>
            <person name="Amses K."/>
            <person name="Simmons R."/>
            <person name="Seto K."/>
            <person name="Myers J."/>
            <person name="Bonds A."/>
            <person name="Quandt C.A."/>
            <person name="Barry K."/>
            <person name="Liu P."/>
            <person name="Grigoriev I."/>
            <person name="Longcore J.E."/>
            <person name="James T.Y."/>
        </authorList>
    </citation>
    <scope>NUCLEOTIDE SEQUENCE</scope>
    <source>
        <strain evidence="3">JEL0513</strain>
    </source>
</reference>
<dbReference type="SUPFAM" id="SSF46565">
    <property type="entry name" value="Chaperone J-domain"/>
    <property type="match status" value="1"/>
</dbReference>
<dbReference type="AlphaFoldDB" id="A0AAD5XEE4"/>
<proteinExistence type="predicted"/>
<keyword evidence="1" id="KW-1133">Transmembrane helix</keyword>
<dbReference type="SMART" id="SM00271">
    <property type="entry name" value="DnaJ"/>
    <property type="match status" value="1"/>
</dbReference>